<dbReference type="SUPFAM" id="SSF55347">
    <property type="entry name" value="Glyceraldehyde-3-phosphate dehydrogenase-like, C-terminal domain"/>
    <property type="match status" value="1"/>
</dbReference>
<sequence>MRDQMRAGSSLKFGIVGLGYFGKHYPRLLKEFEGVTLVAVASRTRDAFERLGELLPSAVERHTDARKVFMHPEVDCVIIATPPSLHFGMAKTALGAGKHVLIEKPMTTSLKEARALEAAVAKSGRVFMVGHQYLYNDYIRTLKEKLNAGLIGPVRYLFAEHTYLGPIRADIGCFWETATHELAIIDYLFSPGKLAAVEGQSGGVADREDYAVASLKFESGLEAVIFVSWFLPEKVRRMMFAGSGGSALFDDRALDQKLKFVIRPYPESVPAGAYSQFLDAKDTEVLTPAVAASEPLKNQLAHFIESVRTGSAPLTDIAHGLRVTELLDTVSQRIAA</sequence>
<reference evidence="3" key="1">
    <citation type="submission" date="2020-07" db="EMBL/GenBank/DDBJ databases">
        <title>Huge and variable diversity of episymbiotic CPR bacteria and DPANN archaea in groundwater ecosystems.</title>
        <authorList>
            <person name="He C.Y."/>
            <person name="Keren R."/>
            <person name="Whittaker M."/>
            <person name="Farag I.F."/>
            <person name="Doudna J."/>
            <person name="Cate J.H.D."/>
            <person name="Banfield J.F."/>
        </authorList>
    </citation>
    <scope>NUCLEOTIDE SEQUENCE</scope>
    <source>
        <strain evidence="3">NC_groundwater_193_Ag_S-0.1um_51_7</strain>
    </source>
</reference>
<dbReference type="Gene3D" id="3.40.50.720">
    <property type="entry name" value="NAD(P)-binding Rossmann-like Domain"/>
    <property type="match status" value="1"/>
</dbReference>
<evidence type="ECO:0000313" key="3">
    <source>
        <dbReference type="EMBL" id="MBI2096546.1"/>
    </source>
</evidence>
<dbReference type="EMBL" id="JACOZA010000002">
    <property type="protein sequence ID" value="MBI2096546.1"/>
    <property type="molecule type" value="Genomic_DNA"/>
</dbReference>
<dbReference type="PANTHER" id="PTHR43377">
    <property type="entry name" value="BILIVERDIN REDUCTASE A"/>
    <property type="match status" value="1"/>
</dbReference>
<dbReference type="SUPFAM" id="SSF51735">
    <property type="entry name" value="NAD(P)-binding Rossmann-fold domains"/>
    <property type="match status" value="1"/>
</dbReference>
<comment type="caution">
    <text evidence="3">The sequence shown here is derived from an EMBL/GenBank/DDBJ whole genome shotgun (WGS) entry which is preliminary data.</text>
</comment>
<proteinExistence type="predicted"/>
<dbReference type="Pfam" id="PF22725">
    <property type="entry name" value="GFO_IDH_MocA_C3"/>
    <property type="match status" value="1"/>
</dbReference>
<dbReference type="InterPro" id="IPR000683">
    <property type="entry name" value="Gfo/Idh/MocA-like_OxRdtase_N"/>
</dbReference>
<feature type="domain" description="GFO/IDH/MocA-like oxidoreductase" evidence="2">
    <location>
        <begin position="139"/>
        <end position="247"/>
    </location>
</feature>
<dbReference type="InterPro" id="IPR036291">
    <property type="entry name" value="NAD(P)-bd_dom_sf"/>
</dbReference>
<dbReference type="Proteomes" id="UP000724148">
    <property type="component" value="Unassembled WGS sequence"/>
</dbReference>
<evidence type="ECO:0000259" key="1">
    <source>
        <dbReference type="Pfam" id="PF01408"/>
    </source>
</evidence>
<dbReference type="Pfam" id="PF01408">
    <property type="entry name" value="GFO_IDH_MocA"/>
    <property type="match status" value="1"/>
</dbReference>
<gene>
    <name evidence="3" type="ORF">HYT40_00060</name>
</gene>
<dbReference type="GO" id="GO:0000166">
    <property type="term" value="F:nucleotide binding"/>
    <property type="evidence" value="ECO:0007669"/>
    <property type="project" value="InterPro"/>
</dbReference>
<feature type="domain" description="Gfo/Idh/MocA-like oxidoreductase N-terminal" evidence="1">
    <location>
        <begin position="11"/>
        <end position="131"/>
    </location>
</feature>
<protein>
    <submittedName>
        <fullName evidence="3">Gfo/Idh/MocA family oxidoreductase</fullName>
    </submittedName>
</protein>
<organism evidence="3 4">
    <name type="scientific">Candidatus Sungiibacteriota bacterium</name>
    <dbReference type="NCBI Taxonomy" id="2750080"/>
    <lineage>
        <taxon>Bacteria</taxon>
        <taxon>Candidatus Sungiibacteriota</taxon>
    </lineage>
</organism>
<dbReference type="InterPro" id="IPR051450">
    <property type="entry name" value="Gfo/Idh/MocA_Oxidoreductases"/>
</dbReference>
<accession>A0A931SAQ8</accession>
<dbReference type="InterPro" id="IPR055170">
    <property type="entry name" value="GFO_IDH_MocA-like_dom"/>
</dbReference>
<dbReference type="PANTHER" id="PTHR43377:SF6">
    <property type="entry name" value="GFO_IDH_MOCA-LIKE OXIDOREDUCTASE N-TERMINAL DOMAIN-CONTAINING PROTEIN"/>
    <property type="match status" value="1"/>
</dbReference>
<evidence type="ECO:0000259" key="2">
    <source>
        <dbReference type="Pfam" id="PF22725"/>
    </source>
</evidence>
<evidence type="ECO:0000313" key="4">
    <source>
        <dbReference type="Proteomes" id="UP000724148"/>
    </source>
</evidence>
<name>A0A931SAQ8_9BACT</name>
<dbReference type="AlphaFoldDB" id="A0A931SAQ8"/>
<dbReference type="Gene3D" id="3.30.360.10">
    <property type="entry name" value="Dihydrodipicolinate Reductase, domain 2"/>
    <property type="match status" value="1"/>
</dbReference>